<feature type="compositionally biased region" description="Basic and acidic residues" evidence="1">
    <location>
        <begin position="9"/>
        <end position="35"/>
    </location>
</feature>
<organism evidence="2 3">
    <name type="scientific">Pyricularia oryzae</name>
    <name type="common">Rice blast fungus</name>
    <name type="synonym">Magnaporthe oryzae</name>
    <dbReference type="NCBI Taxonomy" id="318829"/>
    <lineage>
        <taxon>Eukaryota</taxon>
        <taxon>Fungi</taxon>
        <taxon>Dikarya</taxon>
        <taxon>Ascomycota</taxon>
        <taxon>Pezizomycotina</taxon>
        <taxon>Sordariomycetes</taxon>
        <taxon>Sordariomycetidae</taxon>
        <taxon>Magnaporthales</taxon>
        <taxon>Pyriculariaceae</taxon>
        <taxon>Pyricularia</taxon>
    </lineage>
</organism>
<accession>A0A4P7MY17</accession>
<reference evidence="2 3" key="1">
    <citation type="journal article" date="2019" name="Mol. Biol. Evol.">
        <title>Blast fungal genomes show frequent chromosomal changes, gene gains and losses, and effector gene turnover.</title>
        <authorList>
            <person name="Gomez Luciano L.B."/>
            <person name="Jason Tsai I."/>
            <person name="Chuma I."/>
            <person name="Tosa Y."/>
            <person name="Chen Y.H."/>
            <person name="Li J.Y."/>
            <person name="Li M.Y."/>
            <person name="Jade Lu M.Y."/>
            <person name="Nakayashiki H."/>
            <person name="Li W.H."/>
        </authorList>
    </citation>
    <scope>NUCLEOTIDE SEQUENCE [LARGE SCALE GENOMIC DNA]</scope>
    <source>
        <strain evidence="2">MZ5-1-6</strain>
    </source>
</reference>
<feature type="region of interest" description="Disordered" evidence="1">
    <location>
        <begin position="233"/>
        <end position="293"/>
    </location>
</feature>
<dbReference type="SUPFAM" id="SSF53335">
    <property type="entry name" value="S-adenosyl-L-methionine-dependent methyltransferases"/>
    <property type="match status" value="1"/>
</dbReference>
<feature type="compositionally biased region" description="Low complexity" evidence="1">
    <location>
        <begin position="581"/>
        <end position="597"/>
    </location>
</feature>
<evidence type="ECO:0000313" key="2">
    <source>
        <dbReference type="EMBL" id="QBZ54051.1"/>
    </source>
</evidence>
<evidence type="ECO:0000313" key="3">
    <source>
        <dbReference type="Proteomes" id="UP000294847"/>
    </source>
</evidence>
<name>A0A4P7MY17_PYROR</name>
<feature type="compositionally biased region" description="Low complexity" evidence="1">
    <location>
        <begin position="39"/>
        <end position="49"/>
    </location>
</feature>
<gene>
    <name evidence="2" type="ORF">PoMZ_09742</name>
</gene>
<dbReference type="Proteomes" id="UP000294847">
    <property type="component" value="Chromosome 1"/>
</dbReference>
<dbReference type="EMBL" id="CP034204">
    <property type="protein sequence ID" value="QBZ54051.1"/>
    <property type="molecule type" value="Genomic_DNA"/>
</dbReference>
<evidence type="ECO:0008006" key="4">
    <source>
        <dbReference type="Google" id="ProtNLM"/>
    </source>
</evidence>
<sequence length="669" mass="73135">MFDVIWTDPNRESIGERKQRKAAEGKTRKKEEKRLFRASVSTHSSGSSSVDKPMPGAHGTFDHKKVSPLSLRTVTGIQSQPEPLLGGPISPTSSNNSCANRPIQYIEDGAIKDRILEDISETSPGLESRDSIFSSHNDYASAPMTPASVFGGSHAQQDPASKVIQSLGPSSFITKTTEVVSVPRSSEFDCDHVVSDVTITADSSHRVVLPATPPSPKELGKTIHTKKWLASIPNRTRSLSPSKDDISRRLGPLPPIPKKTPPSTPKNPRGLTIAAPSSIFRNDNPDAWKPPDTWECSPSVKATATSLDALVGPQTADQTRKSSLISLDLIAMQREMKMMEAATPQTILTRLNEEWDDSQDPALYQEMAMEKQRWMLSAMYNVDRPSVDGSDNSSMVPAAQGQGQKILALFESPATASYLAAAHCNSLIYHTSPTPISNDLFPNVLPTALPVVSHSVLSTAPNMFSAVYCLSLPSLVPSSEIPPLLRNIYRTLAPGGSLHLTLIDPAPVARSLGPRMRQWMEDNLQDNLERNFRCVNPRKLVPGWLGDAHLRAYGSIITTVKFFAVPPRRAPSDTNLRAGTSSAVSGEDGSSSSAGIIQSSKNTGIQIRTELRSTVGRMLWKEVWGQYISTTKWWWEDPLCVRECQELSTYWEYNIIVATKESVASDKSG</sequence>
<dbReference type="Gene3D" id="3.40.50.150">
    <property type="entry name" value="Vaccinia Virus protein VP39"/>
    <property type="match status" value="1"/>
</dbReference>
<feature type="region of interest" description="Disordered" evidence="1">
    <location>
        <begin position="79"/>
        <end position="98"/>
    </location>
</feature>
<feature type="region of interest" description="Disordered" evidence="1">
    <location>
        <begin position="1"/>
        <end position="66"/>
    </location>
</feature>
<dbReference type="InterPro" id="IPR029063">
    <property type="entry name" value="SAM-dependent_MTases_sf"/>
</dbReference>
<dbReference type="AlphaFoldDB" id="A0A4P7MY17"/>
<feature type="compositionally biased region" description="Pro residues" evidence="1">
    <location>
        <begin position="252"/>
        <end position="265"/>
    </location>
</feature>
<feature type="region of interest" description="Disordered" evidence="1">
    <location>
        <begin position="571"/>
        <end position="597"/>
    </location>
</feature>
<evidence type="ECO:0000256" key="1">
    <source>
        <dbReference type="SAM" id="MobiDB-lite"/>
    </source>
</evidence>
<protein>
    <recommendedName>
        <fullName evidence="4">Methyltransferase type 11 domain-containing protein</fullName>
    </recommendedName>
</protein>
<proteinExistence type="predicted"/>